<dbReference type="RefSeq" id="WP_201375579.1">
    <property type="nucleotide sequence ID" value="NZ_BNJG01000003.1"/>
</dbReference>
<dbReference type="PROSITE" id="PS51892">
    <property type="entry name" value="SUBTILASE"/>
    <property type="match status" value="1"/>
</dbReference>
<keyword evidence="4 5" id="KW-0720">Serine protease</keyword>
<protein>
    <recommendedName>
        <fullName evidence="7">Peptidase S8/S53 domain-containing protein</fullName>
    </recommendedName>
</protein>
<feature type="region of interest" description="Disordered" evidence="6">
    <location>
        <begin position="553"/>
        <end position="613"/>
    </location>
</feature>
<organism evidence="8 9">
    <name type="scientific">Ktedonobacter robiniae</name>
    <dbReference type="NCBI Taxonomy" id="2778365"/>
    <lineage>
        <taxon>Bacteria</taxon>
        <taxon>Bacillati</taxon>
        <taxon>Chloroflexota</taxon>
        <taxon>Ktedonobacteria</taxon>
        <taxon>Ktedonobacterales</taxon>
        <taxon>Ktedonobacteraceae</taxon>
        <taxon>Ktedonobacter</taxon>
    </lineage>
</organism>
<feature type="active site" description="Charge relay system" evidence="5">
    <location>
        <position position="165"/>
    </location>
</feature>
<dbReference type="InterPro" id="IPR050131">
    <property type="entry name" value="Peptidase_S8_subtilisin-like"/>
</dbReference>
<feature type="region of interest" description="Disordered" evidence="6">
    <location>
        <begin position="107"/>
        <end position="127"/>
    </location>
</feature>
<feature type="domain" description="Peptidase S8/S53" evidence="7">
    <location>
        <begin position="158"/>
        <end position="506"/>
    </location>
</feature>
<evidence type="ECO:0000256" key="4">
    <source>
        <dbReference type="ARBA" id="ARBA00022825"/>
    </source>
</evidence>
<dbReference type="PANTHER" id="PTHR43806:SF11">
    <property type="entry name" value="CEREVISIN-RELATED"/>
    <property type="match status" value="1"/>
</dbReference>
<evidence type="ECO:0000259" key="7">
    <source>
        <dbReference type="Pfam" id="PF00082"/>
    </source>
</evidence>
<dbReference type="InterPro" id="IPR036852">
    <property type="entry name" value="Peptidase_S8/S53_dom_sf"/>
</dbReference>
<feature type="compositionally biased region" description="Low complexity" evidence="6">
    <location>
        <begin position="553"/>
        <end position="590"/>
    </location>
</feature>
<dbReference type="Gene3D" id="3.40.50.200">
    <property type="entry name" value="Peptidase S8/S53 domain"/>
    <property type="match status" value="1"/>
</dbReference>
<dbReference type="Pfam" id="PF00082">
    <property type="entry name" value="Peptidase_S8"/>
    <property type="match status" value="1"/>
</dbReference>
<keyword evidence="2 5" id="KW-0645">Protease</keyword>
<proteinExistence type="inferred from homology"/>
<feature type="active site" description="Charge relay system" evidence="5">
    <location>
        <position position="469"/>
    </location>
</feature>
<dbReference type="EMBL" id="BNJG01000003">
    <property type="protein sequence ID" value="GHO59389.1"/>
    <property type="molecule type" value="Genomic_DNA"/>
</dbReference>
<evidence type="ECO:0000256" key="1">
    <source>
        <dbReference type="ARBA" id="ARBA00011073"/>
    </source>
</evidence>
<feature type="active site" description="Charge relay system" evidence="5">
    <location>
        <position position="209"/>
    </location>
</feature>
<name>A0ABQ3V2K4_9CHLR</name>
<comment type="caution">
    <text evidence="8">The sequence shown here is derived from an EMBL/GenBank/DDBJ whole genome shotgun (WGS) entry which is preliminary data.</text>
</comment>
<evidence type="ECO:0000256" key="5">
    <source>
        <dbReference type="PROSITE-ProRule" id="PRU01240"/>
    </source>
</evidence>
<feature type="compositionally biased region" description="Low complexity" evidence="6">
    <location>
        <begin position="115"/>
        <end position="125"/>
    </location>
</feature>
<dbReference type="InterPro" id="IPR023828">
    <property type="entry name" value="Peptidase_S8_Ser-AS"/>
</dbReference>
<accession>A0ABQ3V2K4</accession>
<evidence type="ECO:0000256" key="6">
    <source>
        <dbReference type="SAM" id="MobiDB-lite"/>
    </source>
</evidence>
<evidence type="ECO:0000256" key="2">
    <source>
        <dbReference type="ARBA" id="ARBA00022670"/>
    </source>
</evidence>
<keyword evidence="3 5" id="KW-0378">Hydrolase</keyword>
<gene>
    <name evidence="8" type="ORF">KSB_78640</name>
</gene>
<keyword evidence="9" id="KW-1185">Reference proteome</keyword>
<dbReference type="PROSITE" id="PS00138">
    <property type="entry name" value="SUBTILASE_SER"/>
    <property type="match status" value="1"/>
</dbReference>
<dbReference type="InterPro" id="IPR000209">
    <property type="entry name" value="Peptidase_S8/S53_dom"/>
</dbReference>
<reference evidence="8 9" key="1">
    <citation type="journal article" date="2021" name="Int. J. Syst. Evol. Microbiol.">
        <title>Reticulibacter mediterranei gen. nov., sp. nov., within the new family Reticulibacteraceae fam. nov., and Ktedonospora formicarum gen. nov., sp. nov., Ktedonobacter robiniae sp. nov., Dictyobacter formicarum sp. nov. and Dictyobacter arantiisoli sp. nov., belonging to the class Ktedonobacteria.</title>
        <authorList>
            <person name="Yabe S."/>
            <person name="Zheng Y."/>
            <person name="Wang C.M."/>
            <person name="Sakai Y."/>
            <person name="Abe K."/>
            <person name="Yokota A."/>
            <person name="Donadio S."/>
            <person name="Cavaletti L."/>
            <person name="Monciardini P."/>
        </authorList>
    </citation>
    <scope>NUCLEOTIDE SEQUENCE [LARGE SCALE GENOMIC DNA]</scope>
    <source>
        <strain evidence="8 9">SOSP1-30</strain>
    </source>
</reference>
<dbReference type="InterPro" id="IPR015500">
    <property type="entry name" value="Peptidase_S8_subtilisin-rel"/>
</dbReference>
<comment type="similarity">
    <text evidence="1 5">Belongs to the peptidase S8 family.</text>
</comment>
<evidence type="ECO:0000313" key="9">
    <source>
        <dbReference type="Proteomes" id="UP000654345"/>
    </source>
</evidence>
<dbReference type="Proteomes" id="UP000654345">
    <property type="component" value="Unassembled WGS sequence"/>
</dbReference>
<evidence type="ECO:0000256" key="3">
    <source>
        <dbReference type="ARBA" id="ARBA00022801"/>
    </source>
</evidence>
<dbReference type="SUPFAM" id="SSF52743">
    <property type="entry name" value="Subtilisin-like"/>
    <property type="match status" value="1"/>
</dbReference>
<feature type="compositionally biased region" description="Polar residues" evidence="6">
    <location>
        <begin position="600"/>
        <end position="613"/>
    </location>
</feature>
<evidence type="ECO:0000313" key="8">
    <source>
        <dbReference type="EMBL" id="GHO59389.1"/>
    </source>
</evidence>
<dbReference type="PANTHER" id="PTHR43806">
    <property type="entry name" value="PEPTIDASE S8"/>
    <property type="match status" value="1"/>
</dbReference>
<sequence>MRIFRHRLTLPALVALLVFGVVIVFAPTFISRAEFRQSEDNYIVVFQPKLRIDTQQLLNHGHKILRDLSKANMLVVRSSNRDDLAALPGVKSIARDTFTLAMPDEKPTTFTRNESLSSTDSSTTSQGCATTQKACPLQWDLALMNIPQAWQKTQGSAKVRVANLDTGLLSTHEAVGMNYDHDHSRSFVEASSSCNKTDDPSSLEDFDGHGTWTATHIAGKDGPQISGIAPSTTLINVRVLNACGSGALSWLLDGMYYANSVGAQIINMSMGTYICADGVIPGSARCGNQEDVGNDEAIWDAFARMVDYLKQNGTTVIAAAGNDHVQLDQNGRVISAGSLPSGDGGTTADLRGTRMVPAGVPGVVAVSAVNRATGTGDTSTTKYGQYGSSKREQLAYYSNYGPRIDLSAPGGARNYNVPASDCISKECSRLEASSSLIGASDNPGVFGAYGTDSNGQSCNNCYAYLQGTSTAAPQVAGVAALALAAHPDMTPTELASWLHQSVSKFTDPNATPPLPTDSNSTYYSATLDYKASPISNTEMGTGIIDAASAVNTSDQYQPQYQPQNQGQDQSQNQSTNQQQQNQAPDQGQDTPSSPPPATLPQGQLPNTPQSQFP</sequence>
<dbReference type="PRINTS" id="PR00723">
    <property type="entry name" value="SUBTILISIN"/>
</dbReference>